<proteinExistence type="predicted"/>
<evidence type="ECO:0000256" key="4">
    <source>
        <dbReference type="ARBA" id="ARBA00023136"/>
    </source>
</evidence>
<evidence type="ECO:0000256" key="5">
    <source>
        <dbReference type="SAM" id="Phobius"/>
    </source>
</evidence>
<keyword evidence="4 5" id="KW-0472">Membrane</keyword>
<accession>A0ABV6XAV4</accession>
<protein>
    <submittedName>
        <fullName evidence="6">MFS transporter</fullName>
    </submittedName>
</protein>
<feature type="transmembrane region" description="Helical" evidence="5">
    <location>
        <begin position="340"/>
        <end position="361"/>
    </location>
</feature>
<dbReference type="SUPFAM" id="SSF103473">
    <property type="entry name" value="MFS general substrate transporter"/>
    <property type="match status" value="1"/>
</dbReference>
<feature type="transmembrane region" description="Helical" evidence="5">
    <location>
        <begin position="249"/>
        <end position="269"/>
    </location>
</feature>
<dbReference type="InterPro" id="IPR036259">
    <property type="entry name" value="MFS_trans_sf"/>
</dbReference>
<organism evidence="6 7">
    <name type="scientific">Streptacidiphilus alkalitolerans</name>
    <dbReference type="NCBI Taxonomy" id="3342712"/>
    <lineage>
        <taxon>Bacteria</taxon>
        <taxon>Bacillati</taxon>
        <taxon>Actinomycetota</taxon>
        <taxon>Actinomycetes</taxon>
        <taxon>Kitasatosporales</taxon>
        <taxon>Streptomycetaceae</taxon>
        <taxon>Streptacidiphilus</taxon>
    </lineage>
</organism>
<name>A0ABV6XAV4_9ACTN</name>
<feature type="transmembrane region" description="Helical" evidence="5">
    <location>
        <begin position="209"/>
        <end position="229"/>
    </location>
</feature>
<comment type="caution">
    <text evidence="6">The sequence shown here is derived from an EMBL/GenBank/DDBJ whole genome shotgun (WGS) entry which is preliminary data.</text>
</comment>
<dbReference type="InterPro" id="IPR011701">
    <property type="entry name" value="MFS"/>
</dbReference>
<feature type="transmembrane region" description="Helical" evidence="5">
    <location>
        <begin position="281"/>
        <end position="300"/>
    </location>
</feature>
<feature type="transmembrane region" description="Helical" evidence="5">
    <location>
        <begin position="150"/>
        <end position="171"/>
    </location>
</feature>
<comment type="subcellular location">
    <subcellularLocation>
        <location evidence="1">Membrane</location>
        <topology evidence="1">Multi-pass membrane protein</topology>
    </subcellularLocation>
</comment>
<evidence type="ECO:0000313" key="6">
    <source>
        <dbReference type="EMBL" id="MFC1435379.1"/>
    </source>
</evidence>
<reference evidence="6 7" key="1">
    <citation type="submission" date="2024-09" db="EMBL/GenBank/DDBJ databases">
        <authorList>
            <person name="Lee S.D."/>
        </authorList>
    </citation>
    <scope>NUCLEOTIDE SEQUENCE [LARGE SCALE GENOMIC DNA]</scope>
    <source>
        <strain evidence="6 7">N1-3</strain>
    </source>
</reference>
<feature type="transmembrane region" description="Helical" evidence="5">
    <location>
        <begin position="84"/>
        <end position="102"/>
    </location>
</feature>
<feature type="transmembrane region" description="Helical" evidence="5">
    <location>
        <begin position="367"/>
        <end position="388"/>
    </location>
</feature>
<dbReference type="Gene3D" id="1.20.1250.20">
    <property type="entry name" value="MFS general substrate transporter like domains"/>
    <property type="match status" value="2"/>
</dbReference>
<keyword evidence="3 5" id="KW-1133">Transmembrane helix</keyword>
<sequence>MTIITAPLEPASERHSIPRAQRRLLSRYFSAAGAVMAVWGSRLPSVQDHLHLGAGGLSLGLLGAAAGMVGGLQIGGRIADRLSAAFLLRPAAVALGAGLALLGLPGSLVPFVAVCAAFGLAHGLLDLALNTSAARCQAGFGRPIMSSLHARYSLGALAGAGAAALAAHIGISAETTFAATALVLAAVVIACGQLKPLPPIAAPAGEARAGRPALVVILLGGLALCSLLGEGAAGDWAAVHLHSSAHASTAVAATAYACYSGSMALCRLAGDRIAGRLGPVLLLRVGGLIAALGLGLGLALDRPVPLLIGWAMFGLGLSPVIPAVFTASAAVDPTRTGRDVALTSGIGYLGMIAGPALIGALAQLASLTAALALPALLALVVAGTAGMVRPLPLV</sequence>
<dbReference type="PANTHER" id="PTHR23514">
    <property type="entry name" value="BYPASS OF STOP CODON PROTEIN 6"/>
    <property type="match status" value="1"/>
</dbReference>
<feature type="transmembrane region" description="Helical" evidence="5">
    <location>
        <begin position="108"/>
        <end position="129"/>
    </location>
</feature>
<evidence type="ECO:0000256" key="1">
    <source>
        <dbReference type="ARBA" id="ARBA00004141"/>
    </source>
</evidence>
<keyword evidence="2 5" id="KW-0812">Transmembrane</keyword>
<dbReference type="Pfam" id="PF07690">
    <property type="entry name" value="MFS_1"/>
    <property type="match status" value="2"/>
</dbReference>
<feature type="transmembrane region" description="Helical" evidence="5">
    <location>
        <begin position="306"/>
        <end position="328"/>
    </location>
</feature>
<feature type="transmembrane region" description="Helical" evidence="5">
    <location>
        <begin position="52"/>
        <end position="72"/>
    </location>
</feature>
<dbReference type="InterPro" id="IPR051788">
    <property type="entry name" value="MFS_Transporter"/>
</dbReference>
<dbReference type="RefSeq" id="WP_380558433.1">
    <property type="nucleotide sequence ID" value="NZ_JBHEZY010000018.1"/>
</dbReference>
<dbReference type="Proteomes" id="UP001592530">
    <property type="component" value="Unassembled WGS sequence"/>
</dbReference>
<evidence type="ECO:0000313" key="7">
    <source>
        <dbReference type="Proteomes" id="UP001592530"/>
    </source>
</evidence>
<evidence type="ECO:0000256" key="2">
    <source>
        <dbReference type="ARBA" id="ARBA00022692"/>
    </source>
</evidence>
<gene>
    <name evidence="6" type="ORF">ACEZDB_32535</name>
</gene>
<feature type="transmembrane region" description="Helical" evidence="5">
    <location>
        <begin position="177"/>
        <end position="197"/>
    </location>
</feature>
<evidence type="ECO:0000256" key="3">
    <source>
        <dbReference type="ARBA" id="ARBA00022989"/>
    </source>
</evidence>
<feature type="transmembrane region" description="Helical" evidence="5">
    <location>
        <begin position="24"/>
        <end position="40"/>
    </location>
</feature>
<dbReference type="PANTHER" id="PTHR23514:SF13">
    <property type="entry name" value="INNER MEMBRANE PROTEIN YBJJ"/>
    <property type="match status" value="1"/>
</dbReference>
<dbReference type="EMBL" id="JBHEZY010000018">
    <property type="protein sequence ID" value="MFC1435379.1"/>
    <property type="molecule type" value="Genomic_DNA"/>
</dbReference>